<protein>
    <submittedName>
        <fullName evidence="1">Uncharacterized protein</fullName>
    </submittedName>
</protein>
<dbReference type="AlphaFoldDB" id="A0A9D4CJJ4"/>
<dbReference type="Proteomes" id="UP000828390">
    <property type="component" value="Unassembled WGS sequence"/>
</dbReference>
<organism evidence="1 2">
    <name type="scientific">Dreissena polymorpha</name>
    <name type="common">Zebra mussel</name>
    <name type="synonym">Mytilus polymorpha</name>
    <dbReference type="NCBI Taxonomy" id="45954"/>
    <lineage>
        <taxon>Eukaryota</taxon>
        <taxon>Metazoa</taxon>
        <taxon>Spiralia</taxon>
        <taxon>Lophotrochozoa</taxon>
        <taxon>Mollusca</taxon>
        <taxon>Bivalvia</taxon>
        <taxon>Autobranchia</taxon>
        <taxon>Heteroconchia</taxon>
        <taxon>Euheterodonta</taxon>
        <taxon>Imparidentia</taxon>
        <taxon>Neoheterodontei</taxon>
        <taxon>Myida</taxon>
        <taxon>Dreissenoidea</taxon>
        <taxon>Dreissenidae</taxon>
        <taxon>Dreissena</taxon>
    </lineage>
</organism>
<name>A0A9D4CJJ4_DREPO</name>
<proteinExistence type="predicted"/>
<reference evidence="1" key="2">
    <citation type="submission" date="2020-11" db="EMBL/GenBank/DDBJ databases">
        <authorList>
            <person name="McCartney M.A."/>
            <person name="Auch B."/>
            <person name="Kono T."/>
            <person name="Mallez S."/>
            <person name="Becker A."/>
            <person name="Gohl D.M."/>
            <person name="Silverstein K.A.T."/>
            <person name="Koren S."/>
            <person name="Bechman K.B."/>
            <person name="Herman A."/>
            <person name="Abrahante J.E."/>
            <person name="Garbe J."/>
        </authorList>
    </citation>
    <scope>NUCLEOTIDE SEQUENCE</scope>
    <source>
        <strain evidence="1">Duluth1</strain>
        <tissue evidence="1">Whole animal</tissue>
    </source>
</reference>
<keyword evidence="2" id="KW-1185">Reference proteome</keyword>
<accession>A0A9D4CJJ4</accession>
<comment type="caution">
    <text evidence="1">The sequence shown here is derived from an EMBL/GenBank/DDBJ whole genome shotgun (WGS) entry which is preliminary data.</text>
</comment>
<reference evidence="1" key="1">
    <citation type="journal article" date="2019" name="bioRxiv">
        <title>The Genome of the Zebra Mussel, Dreissena polymorpha: A Resource for Invasive Species Research.</title>
        <authorList>
            <person name="McCartney M.A."/>
            <person name="Auch B."/>
            <person name="Kono T."/>
            <person name="Mallez S."/>
            <person name="Zhang Y."/>
            <person name="Obille A."/>
            <person name="Becker A."/>
            <person name="Abrahante J.E."/>
            <person name="Garbe J."/>
            <person name="Badalamenti J.P."/>
            <person name="Herman A."/>
            <person name="Mangelson H."/>
            <person name="Liachko I."/>
            <person name="Sullivan S."/>
            <person name="Sone E.D."/>
            <person name="Koren S."/>
            <person name="Silverstein K.A.T."/>
            <person name="Beckman K.B."/>
            <person name="Gohl D.M."/>
        </authorList>
    </citation>
    <scope>NUCLEOTIDE SEQUENCE</scope>
    <source>
        <strain evidence="1">Duluth1</strain>
        <tissue evidence="1">Whole animal</tissue>
    </source>
</reference>
<dbReference type="EMBL" id="JAIWYP010000012">
    <property type="protein sequence ID" value="KAH3726484.1"/>
    <property type="molecule type" value="Genomic_DNA"/>
</dbReference>
<sequence>MLTIFTIHSDIFVMTTVVGNPSCGSTVKQTRLGTITVQIIQPYWIGTLPISGLRPDCNLEQVPTNDMSH</sequence>
<evidence type="ECO:0000313" key="1">
    <source>
        <dbReference type="EMBL" id="KAH3726484.1"/>
    </source>
</evidence>
<gene>
    <name evidence="1" type="ORF">DPMN_052351</name>
</gene>
<evidence type="ECO:0000313" key="2">
    <source>
        <dbReference type="Proteomes" id="UP000828390"/>
    </source>
</evidence>